<dbReference type="Proteomes" id="UP000887565">
    <property type="component" value="Unplaced"/>
</dbReference>
<dbReference type="WBParaSite" id="nRc.2.0.1.t02499-RA">
    <property type="protein sequence ID" value="nRc.2.0.1.t02499-RA"/>
    <property type="gene ID" value="nRc.2.0.1.g02499"/>
</dbReference>
<keyword evidence="1" id="KW-1185">Reference proteome</keyword>
<proteinExistence type="predicted"/>
<accession>A0A915HLF3</accession>
<reference evidence="2" key="1">
    <citation type="submission" date="2022-11" db="UniProtKB">
        <authorList>
            <consortium name="WormBaseParasite"/>
        </authorList>
    </citation>
    <scope>IDENTIFICATION</scope>
</reference>
<name>A0A915HLF3_ROMCU</name>
<evidence type="ECO:0000313" key="2">
    <source>
        <dbReference type="WBParaSite" id="nRc.2.0.1.t02499-RA"/>
    </source>
</evidence>
<dbReference type="AlphaFoldDB" id="A0A915HLF3"/>
<sequence length="66" mass="8133">MLKKNKIRTREKDSVEISHRYFRHIFEQNIEDYFLRIYSQVSDYQPGNFQMSDSRSSEFPNERILN</sequence>
<organism evidence="1 2">
    <name type="scientific">Romanomermis culicivorax</name>
    <name type="common">Nematode worm</name>
    <dbReference type="NCBI Taxonomy" id="13658"/>
    <lineage>
        <taxon>Eukaryota</taxon>
        <taxon>Metazoa</taxon>
        <taxon>Ecdysozoa</taxon>
        <taxon>Nematoda</taxon>
        <taxon>Enoplea</taxon>
        <taxon>Dorylaimia</taxon>
        <taxon>Mermithida</taxon>
        <taxon>Mermithoidea</taxon>
        <taxon>Mermithidae</taxon>
        <taxon>Romanomermis</taxon>
    </lineage>
</organism>
<protein>
    <submittedName>
        <fullName evidence="2">Maturase K</fullName>
    </submittedName>
</protein>
<evidence type="ECO:0000313" key="1">
    <source>
        <dbReference type="Proteomes" id="UP000887565"/>
    </source>
</evidence>